<keyword evidence="1" id="KW-0862">Zinc</keyword>
<protein>
    <submittedName>
        <fullName evidence="2">1D-myo-inositol 2-acetamido-2-deoxy-alpha-D-glucopyranoside deacetylase</fullName>
        <ecNumber evidence="2">3.5.1.103</ecNumber>
    </submittedName>
</protein>
<dbReference type="PANTHER" id="PTHR12993:SF26">
    <property type="entry name" value="1D-MYO-INOSITOL 2-ACETAMIDO-2-DEOXY-ALPHA-D-GLUCOPYRANOSIDE DEACETYLASE"/>
    <property type="match status" value="1"/>
</dbReference>
<dbReference type="GO" id="GO:0035595">
    <property type="term" value="F:N-acetylglucosaminylinositol deacetylase activity"/>
    <property type="evidence" value="ECO:0007669"/>
    <property type="project" value="UniProtKB-EC"/>
</dbReference>
<organism evidence="2 3">
    <name type="scientific">Dermatophilus congolensis</name>
    <dbReference type="NCBI Taxonomy" id="1863"/>
    <lineage>
        <taxon>Bacteria</taxon>
        <taxon>Bacillati</taxon>
        <taxon>Actinomycetota</taxon>
        <taxon>Actinomycetes</taxon>
        <taxon>Micrococcales</taxon>
        <taxon>Dermatophilaceae</taxon>
        <taxon>Dermatophilus</taxon>
    </lineage>
</organism>
<evidence type="ECO:0000313" key="2">
    <source>
        <dbReference type="EMBL" id="SNV19572.1"/>
    </source>
</evidence>
<dbReference type="KEGG" id="dco:SAMEA4475696_0740"/>
<dbReference type="EMBL" id="LT906453">
    <property type="protein sequence ID" value="SNV19572.1"/>
    <property type="molecule type" value="Genomic_DNA"/>
</dbReference>
<dbReference type="STRING" id="1121387.GCA_000429885_01837"/>
<dbReference type="Gene3D" id="3.40.50.10320">
    <property type="entry name" value="LmbE-like"/>
    <property type="match status" value="1"/>
</dbReference>
<dbReference type="GeneID" id="63459005"/>
<keyword evidence="2" id="KW-0378">Hydrolase</keyword>
<sequence>MSRTIVAVNAHPDDEALLMAGTLAKAAAAGDRVILVVATDGELGEADPRYHHNGDLGTTRINELHRSAAAIGAHNVIRLGYADSGSGPTIPPNPPHTTRFARTNTHHAATQLANILRSEHADLVIGYDKAGGYGHRDHIKLHEVVRAASATTGTRLLEATIPRELITQALRIATRLYPFPPEFDRSTFETAYTPRNLITHRITIGHHSTAKRNALRAHTSQTTGRTTRTLNVLSNLPSPLFNLILGHEWFTGPTTRTHKHPAHNIWDTTP</sequence>
<dbReference type="GO" id="GO:0016137">
    <property type="term" value="P:glycoside metabolic process"/>
    <property type="evidence" value="ECO:0007669"/>
    <property type="project" value="UniProtKB-ARBA"/>
</dbReference>
<name>A0A239VBP6_9MICO</name>
<dbReference type="Proteomes" id="UP000242637">
    <property type="component" value="Chromosome 1"/>
</dbReference>
<dbReference type="Pfam" id="PF02585">
    <property type="entry name" value="PIG-L"/>
    <property type="match status" value="1"/>
</dbReference>
<dbReference type="SUPFAM" id="SSF102588">
    <property type="entry name" value="LmbE-like"/>
    <property type="match status" value="1"/>
</dbReference>
<proteinExistence type="predicted"/>
<dbReference type="InterPro" id="IPR003737">
    <property type="entry name" value="GlcNAc_PI_deacetylase-related"/>
</dbReference>
<dbReference type="EC" id="3.5.1.103" evidence="2"/>
<accession>A0A239VBP6</accession>
<keyword evidence="3" id="KW-1185">Reference proteome</keyword>
<dbReference type="PANTHER" id="PTHR12993">
    <property type="entry name" value="N-ACETYLGLUCOSAMINYL-PHOSPHATIDYLINOSITOL DE-N-ACETYLASE-RELATED"/>
    <property type="match status" value="1"/>
</dbReference>
<dbReference type="RefSeq" id="WP_028327629.1">
    <property type="nucleotide sequence ID" value="NZ_JAAFNI010000001.1"/>
</dbReference>
<evidence type="ECO:0000313" key="3">
    <source>
        <dbReference type="Proteomes" id="UP000242637"/>
    </source>
</evidence>
<gene>
    <name evidence="2" type="primary">mshB_1</name>
    <name evidence="2" type="ORF">SAMEA4475696_00740</name>
</gene>
<dbReference type="AlphaFoldDB" id="A0A239VBP6"/>
<reference evidence="2 3" key="1">
    <citation type="submission" date="2017-06" db="EMBL/GenBank/DDBJ databases">
        <authorList>
            <consortium name="Pathogen Informatics"/>
        </authorList>
    </citation>
    <scope>NUCLEOTIDE SEQUENCE [LARGE SCALE GENOMIC DNA]</scope>
    <source>
        <strain evidence="2 3">NCTC13039</strain>
    </source>
</reference>
<dbReference type="InterPro" id="IPR024078">
    <property type="entry name" value="LmbE-like_dom_sf"/>
</dbReference>
<evidence type="ECO:0000256" key="1">
    <source>
        <dbReference type="ARBA" id="ARBA00022833"/>
    </source>
</evidence>